<dbReference type="RefSeq" id="WP_379877024.1">
    <property type="nucleotide sequence ID" value="NZ_JBHUIP010000012.1"/>
</dbReference>
<dbReference type="PROSITE" id="PS51831">
    <property type="entry name" value="HD"/>
    <property type="match status" value="1"/>
</dbReference>
<dbReference type="EMBL" id="JBHUIP010000012">
    <property type="protein sequence ID" value="MFD2263982.1"/>
    <property type="molecule type" value="Genomic_DNA"/>
</dbReference>
<accession>A0ABW5DSB8</accession>
<dbReference type="PANTHER" id="PTHR11373">
    <property type="entry name" value="DEOXYNUCLEOSIDE TRIPHOSPHATE TRIPHOSPHOHYDROLASE"/>
    <property type="match status" value="1"/>
</dbReference>
<evidence type="ECO:0000313" key="4">
    <source>
        <dbReference type="Proteomes" id="UP001597295"/>
    </source>
</evidence>
<keyword evidence="1" id="KW-0378">Hydrolase</keyword>
<sequence>MVWAERRSGWNPREGDARTPWDVDYGRVIHSASFRRLQGKTQILNLGDSDFYRTRLTHSLEVAQIASGILRQFRALPKAHPIHPHLPDHALVQTIGSSHDMGHPPFGHGGEVALNYCMRNAGGFEGNGQTLRILSRLEKFSDDSKGTDVTRRALLGVLKYPASYKAAFNPKLAPVLDSRPSAIQIIDRKRSKPPKCYFDSEQEAVDWILAPLSPKDRALFQSVQPVEGKHAKPLYKSFDCSIMDVADDIAYGIHDMEDAIALGLITRQDFLHPKDGVSEAACAPYLDYLKKTYAKESANDVYGGFVKQLFGSGAERKHCINRLVGYFIMAAEVKTQRLFEEPLLDFQATLPAPIKAFLEALKRFVADKVILSPNVQQLEFKGQKMVVSVFEALQSEPKSFLPADAFALYEADGNDPRRICDYIAGMTDNFLLKTYERLFSPRMGSVFDRL</sequence>
<evidence type="ECO:0000256" key="1">
    <source>
        <dbReference type="ARBA" id="ARBA00022801"/>
    </source>
</evidence>
<comment type="caution">
    <text evidence="3">The sequence shown here is derived from an EMBL/GenBank/DDBJ whole genome shotgun (WGS) entry which is preliminary data.</text>
</comment>
<name>A0ABW5DSB8_9PROT</name>
<protein>
    <submittedName>
        <fullName evidence="3">Anti-phage deoxyguanosine triphosphatase</fullName>
    </submittedName>
</protein>
<dbReference type="Pfam" id="PF13286">
    <property type="entry name" value="HD_assoc"/>
    <property type="match status" value="1"/>
</dbReference>
<evidence type="ECO:0000259" key="2">
    <source>
        <dbReference type="PROSITE" id="PS51831"/>
    </source>
</evidence>
<dbReference type="InterPro" id="IPR006674">
    <property type="entry name" value="HD_domain"/>
</dbReference>
<dbReference type="SMART" id="SM00471">
    <property type="entry name" value="HDc"/>
    <property type="match status" value="1"/>
</dbReference>
<dbReference type="Pfam" id="PF01966">
    <property type="entry name" value="HD"/>
    <property type="match status" value="1"/>
</dbReference>
<organism evidence="3 4">
    <name type="scientific">Lacibacterium aquatile</name>
    <dbReference type="NCBI Taxonomy" id="1168082"/>
    <lineage>
        <taxon>Bacteria</taxon>
        <taxon>Pseudomonadati</taxon>
        <taxon>Pseudomonadota</taxon>
        <taxon>Alphaproteobacteria</taxon>
        <taxon>Rhodospirillales</taxon>
        <taxon>Rhodospirillaceae</taxon>
    </lineage>
</organism>
<dbReference type="InterPro" id="IPR006261">
    <property type="entry name" value="dGTPase"/>
</dbReference>
<proteinExistence type="predicted"/>
<dbReference type="PANTHER" id="PTHR11373:SF40">
    <property type="entry name" value="DEOXYGUANOSINETRIPHOSPHATE TRIPHOSPHOHYDROLASE-LIKE PROTEIN 2"/>
    <property type="match status" value="1"/>
</dbReference>
<dbReference type="InterPro" id="IPR050135">
    <property type="entry name" value="dGTPase-like"/>
</dbReference>
<dbReference type="Proteomes" id="UP001597295">
    <property type="component" value="Unassembled WGS sequence"/>
</dbReference>
<dbReference type="NCBIfam" id="NF003701">
    <property type="entry name" value="PRK05318.1"/>
    <property type="match status" value="1"/>
</dbReference>
<dbReference type="InterPro" id="IPR003607">
    <property type="entry name" value="HD/PDEase_dom"/>
</dbReference>
<dbReference type="InterPro" id="IPR026875">
    <property type="entry name" value="PHydrolase_assoc_dom"/>
</dbReference>
<reference evidence="4" key="1">
    <citation type="journal article" date="2019" name="Int. J. Syst. Evol. Microbiol.">
        <title>The Global Catalogue of Microorganisms (GCM) 10K type strain sequencing project: providing services to taxonomists for standard genome sequencing and annotation.</title>
        <authorList>
            <consortium name="The Broad Institute Genomics Platform"/>
            <consortium name="The Broad Institute Genome Sequencing Center for Infectious Disease"/>
            <person name="Wu L."/>
            <person name="Ma J."/>
        </authorList>
    </citation>
    <scope>NUCLEOTIDE SEQUENCE [LARGE SCALE GENOMIC DNA]</scope>
    <source>
        <strain evidence="4">CGMCC 1.19062</strain>
    </source>
</reference>
<gene>
    <name evidence="3" type="ORF">ACFSM5_13855</name>
</gene>
<dbReference type="Gene3D" id="1.10.3210.10">
    <property type="entry name" value="Hypothetical protein af1432"/>
    <property type="match status" value="1"/>
</dbReference>
<evidence type="ECO:0000313" key="3">
    <source>
        <dbReference type="EMBL" id="MFD2263982.1"/>
    </source>
</evidence>
<dbReference type="SUPFAM" id="SSF109604">
    <property type="entry name" value="HD-domain/PDEase-like"/>
    <property type="match status" value="1"/>
</dbReference>
<keyword evidence="4" id="KW-1185">Reference proteome</keyword>
<dbReference type="NCBIfam" id="TIGR01353">
    <property type="entry name" value="dGTP_triPase"/>
    <property type="match status" value="1"/>
</dbReference>
<feature type="domain" description="HD" evidence="2">
    <location>
        <begin position="55"/>
        <end position="252"/>
    </location>
</feature>
<dbReference type="NCBIfam" id="NF041026">
    <property type="entry name" value="antiphage_dGTPase"/>
    <property type="match status" value="1"/>
</dbReference>